<protein>
    <submittedName>
        <fullName evidence="1">Uncharacterized protein</fullName>
    </submittedName>
</protein>
<dbReference type="AlphaFoldDB" id="A0A8X6K9S5"/>
<keyword evidence="2" id="KW-1185">Reference proteome</keyword>
<proteinExistence type="predicted"/>
<organism evidence="1 2">
    <name type="scientific">Trichonephila clavata</name>
    <name type="common">Joro spider</name>
    <name type="synonym">Nephila clavata</name>
    <dbReference type="NCBI Taxonomy" id="2740835"/>
    <lineage>
        <taxon>Eukaryota</taxon>
        <taxon>Metazoa</taxon>
        <taxon>Ecdysozoa</taxon>
        <taxon>Arthropoda</taxon>
        <taxon>Chelicerata</taxon>
        <taxon>Arachnida</taxon>
        <taxon>Araneae</taxon>
        <taxon>Araneomorphae</taxon>
        <taxon>Entelegynae</taxon>
        <taxon>Araneoidea</taxon>
        <taxon>Nephilidae</taxon>
        <taxon>Trichonephila</taxon>
    </lineage>
</organism>
<reference evidence="1" key="1">
    <citation type="submission" date="2020-07" db="EMBL/GenBank/DDBJ databases">
        <title>Multicomponent nature underlies the extraordinary mechanical properties of spider dragline silk.</title>
        <authorList>
            <person name="Kono N."/>
            <person name="Nakamura H."/>
            <person name="Mori M."/>
            <person name="Yoshida Y."/>
            <person name="Ohtoshi R."/>
            <person name="Malay A.D."/>
            <person name="Moran D.A.P."/>
            <person name="Tomita M."/>
            <person name="Numata K."/>
            <person name="Arakawa K."/>
        </authorList>
    </citation>
    <scope>NUCLEOTIDE SEQUENCE</scope>
</reference>
<dbReference type="OrthoDB" id="6435795at2759"/>
<comment type="caution">
    <text evidence="1">The sequence shown here is derived from an EMBL/GenBank/DDBJ whole genome shotgun (WGS) entry which is preliminary data.</text>
</comment>
<dbReference type="Proteomes" id="UP000887116">
    <property type="component" value="Unassembled WGS sequence"/>
</dbReference>
<gene>
    <name evidence="1" type="ORF">TNCT_99391</name>
</gene>
<name>A0A8X6K9S5_TRICU</name>
<accession>A0A8X6K9S5</accession>
<sequence length="82" mass="9244">MRSDNMKVIVRADKTPSNEHERCFNAPMAPEVAALIEKIVRTQIDDIIRAELPDPKEDPVLFEIVKKCKIHGPCGLLNLHSP</sequence>
<evidence type="ECO:0000313" key="1">
    <source>
        <dbReference type="EMBL" id="GFQ66451.1"/>
    </source>
</evidence>
<dbReference type="EMBL" id="BMAO01010335">
    <property type="protein sequence ID" value="GFQ66451.1"/>
    <property type="molecule type" value="Genomic_DNA"/>
</dbReference>
<evidence type="ECO:0000313" key="2">
    <source>
        <dbReference type="Proteomes" id="UP000887116"/>
    </source>
</evidence>